<evidence type="ECO:0000313" key="2">
    <source>
        <dbReference type="EMBL" id="KAK2762909.1"/>
    </source>
</evidence>
<organism evidence="2 3">
    <name type="scientific">Colletotrichum kahawae</name>
    <name type="common">Coffee berry disease fungus</name>
    <dbReference type="NCBI Taxonomy" id="34407"/>
    <lineage>
        <taxon>Eukaryota</taxon>
        <taxon>Fungi</taxon>
        <taxon>Dikarya</taxon>
        <taxon>Ascomycota</taxon>
        <taxon>Pezizomycotina</taxon>
        <taxon>Sordariomycetes</taxon>
        <taxon>Hypocreomycetidae</taxon>
        <taxon>Glomerellales</taxon>
        <taxon>Glomerellaceae</taxon>
        <taxon>Colletotrichum</taxon>
        <taxon>Colletotrichum gloeosporioides species complex</taxon>
    </lineage>
</organism>
<dbReference type="EMBL" id="VYYT01000149">
    <property type="protein sequence ID" value="KAK2762909.1"/>
    <property type="molecule type" value="Genomic_DNA"/>
</dbReference>
<sequence length="420" mass="46391">MDPITIITAAASLAGAVLTASLKIKNTLDHLDNAPQNVCDIAEEIYAVQYALSQVEDVVRRDPNVIDRLALEDVFALAVKGCHATLLLIHKEYEQLFAKSDWKTKVLVLWKDGEMTRLLGRLDRKKATLTLLTQTLNLRSTQDIKDLLIQNQSTLVAARQDSFESVPIKTGAGVKTSDPTEEDQLDRVYADNESILSTTEFDFDYDLINTKTYRRALARAQAASRAPKSAPMNVDKPLPELVEAASPASLEPVAEEKLDDVTESVNLSGETLASQYTLSRATTLLPEYEAVETYSLSPVSSTTSVDKQAQSEPNLNHMQFQVTAPPTTSEVSLASEPSKDEKDTKQSRRKIHRHASRGRLQHVDGDVKPHRRRPHGRPPFLKASGDSSAIASSQSLPSEATLKQEDVVEPEQDGKRDKIR</sequence>
<accession>A0AAD9YFE2</accession>
<feature type="compositionally biased region" description="Low complexity" evidence="1">
    <location>
        <begin position="383"/>
        <end position="398"/>
    </location>
</feature>
<gene>
    <name evidence="2" type="ORF">CKAH01_16066</name>
</gene>
<keyword evidence="3" id="KW-1185">Reference proteome</keyword>
<feature type="compositionally biased region" description="Basic residues" evidence="1">
    <location>
        <begin position="347"/>
        <end position="360"/>
    </location>
</feature>
<protein>
    <recommendedName>
        <fullName evidence="4">Fungal N-terminal domain-containing protein</fullName>
    </recommendedName>
</protein>
<proteinExistence type="predicted"/>
<evidence type="ECO:0000313" key="3">
    <source>
        <dbReference type="Proteomes" id="UP001281614"/>
    </source>
</evidence>
<dbReference type="AlphaFoldDB" id="A0AAD9YFE2"/>
<feature type="compositionally biased region" description="Basic and acidic residues" evidence="1">
    <location>
        <begin position="402"/>
        <end position="420"/>
    </location>
</feature>
<feature type="compositionally biased region" description="Basic and acidic residues" evidence="1">
    <location>
        <begin position="337"/>
        <end position="346"/>
    </location>
</feature>
<reference evidence="2" key="1">
    <citation type="submission" date="2023-02" db="EMBL/GenBank/DDBJ databases">
        <title>Colletotrichum kahawae CIFC_Que2 genome sequencing and assembly.</title>
        <authorList>
            <person name="Baroncelli R."/>
        </authorList>
    </citation>
    <scope>NUCLEOTIDE SEQUENCE</scope>
    <source>
        <strain evidence="2">CIFC_Que2</strain>
    </source>
</reference>
<name>A0AAD9YFE2_COLKA</name>
<feature type="compositionally biased region" description="Polar residues" evidence="1">
    <location>
        <begin position="321"/>
        <end position="332"/>
    </location>
</feature>
<comment type="caution">
    <text evidence="2">The sequence shown here is derived from an EMBL/GenBank/DDBJ whole genome shotgun (WGS) entry which is preliminary data.</text>
</comment>
<dbReference type="Proteomes" id="UP001281614">
    <property type="component" value="Unassembled WGS sequence"/>
</dbReference>
<evidence type="ECO:0008006" key="4">
    <source>
        <dbReference type="Google" id="ProtNLM"/>
    </source>
</evidence>
<evidence type="ECO:0000256" key="1">
    <source>
        <dbReference type="SAM" id="MobiDB-lite"/>
    </source>
</evidence>
<feature type="region of interest" description="Disordered" evidence="1">
    <location>
        <begin position="321"/>
        <end position="420"/>
    </location>
</feature>